<feature type="binding site" evidence="11">
    <location>
        <position position="160"/>
    </location>
    <ligand>
        <name>S-adenosyl-L-methionine</name>
        <dbReference type="ChEBI" id="CHEBI:59789"/>
    </ligand>
</feature>
<evidence type="ECO:0000256" key="2">
    <source>
        <dbReference type="ARBA" id="ARBA00022603"/>
    </source>
</evidence>
<dbReference type="PIRSF" id="PIRSF005461">
    <property type="entry name" value="23S_rRNA_mtase"/>
    <property type="match status" value="1"/>
</dbReference>
<comment type="catalytic activity">
    <reaction evidence="10 11">
        <text>uridine(2552) in 23S rRNA + S-adenosyl-L-methionine = 2'-O-methyluridine(2552) in 23S rRNA + S-adenosyl-L-homocysteine + H(+)</text>
        <dbReference type="Rhea" id="RHEA:42720"/>
        <dbReference type="Rhea" id="RHEA-COMP:10202"/>
        <dbReference type="Rhea" id="RHEA-COMP:10203"/>
        <dbReference type="ChEBI" id="CHEBI:15378"/>
        <dbReference type="ChEBI" id="CHEBI:57856"/>
        <dbReference type="ChEBI" id="CHEBI:59789"/>
        <dbReference type="ChEBI" id="CHEBI:65315"/>
        <dbReference type="ChEBI" id="CHEBI:74478"/>
        <dbReference type="EC" id="2.1.1.166"/>
    </reaction>
</comment>
<comment type="similarity">
    <text evidence="11">Belongs to the class I-like SAM-binding methyltransferase superfamily. RNA methyltransferase RlmE family.</text>
</comment>
<organism evidence="15 16">
    <name type="scientific">Litorimonas taeanensis</name>
    <dbReference type="NCBI Taxonomy" id="568099"/>
    <lineage>
        <taxon>Bacteria</taxon>
        <taxon>Pseudomonadati</taxon>
        <taxon>Pseudomonadota</taxon>
        <taxon>Alphaproteobacteria</taxon>
        <taxon>Maricaulales</taxon>
        <taxon>Robiginitomaculaceae</taxon>
    </lineage>
</organism>
<reference evidence="15 16" key="1">
    <citation type="submission" date="2018-10" db="EMBL/GenBank/DDBJ databases">
        <title>Genomic Encyclopedia of Type Strains, Phase IV (KMG-IV): sequencing the most valuable type-strain genomes for metagenomic binning, comparative biology and taxonomic classification.</title>
        <authorList>
            <person name="Goeker M."/>
        </authorList>
    </citation>
    <scope>NUCLEOTIDE SEQUENCE [LARGE SCALE GENOMIC DNA]</scope>
    <source>
        <strain evidence="15 16">DSM 22008</strain>
    </source>
</reference>
<evidence type="ECO:0000256" key="1">
    <source>
        <dbReference type="ARBA" id="ARBA00022552"/>
    </source>
</evidence>
<dbReference type="EMBL" id="RBII01000001">
    <property type="protein sequence ID" value="RKQ71353.1"/>
    <property type="molecule type" value="Genomic_DNA"/>
</dbReference>
<dbReference type="HAMAP" id="MF_01547">
    <property type="entry name" value="RNA_methyltr_E"/>
    <property type="match status" value="1"/>
</dbReference>
<feature type="binding site" evidence="11">
    <location>
        <position position="104"/>
    </location>
    <ligand>
        <name>S-adenosyl-L-methionine</name>
        <dbReference type="ChEBI" id="CHEBI:59789"/>
    </ligand>
</feature>
<dbReference type="GO" id="GO:0008650">
    <property type="term" value="F:rRNA (uridine-2'-O-)-methyltransferase activity"/>
    <property type="evidence" value="ECO:0007669"/>
    <property type="project" value="UniProtKB-UniRule"/>
</dbReference>
<evidence type="ECO:0000256" key="11">
    <source>
        <dbReference type="HAMAP-Rule" id="MF_01547"/>
    </source>
</evidence>
<evidence type="ECO:0000256" key="3">
    <source>
        <dbReference type="ARBA" id="ARBA00022679"/>
    </source>
</evidence>
<dbReference type="EC" id="2.1.1.166" evidence="6 11"/>
<keyword evidence="11" id="KW-0963">Cytoplasm</keyword>
<dbReference type="PANTHER" id="PTHR10920">
    <property type="entry name" value="RIBOSOMAL RNA METHYLTRANSFERASE"/>
    <property type="match status" value="1"/>
</dbReference>
<sequence>MTGDTPKRMSGSKPTSPKRGRKTPKADKDNATRMMHKKVKTARGRKISSKLWIERQINDPYVKEAKIKGYRSRAAFKLEELDDKFGLIKKDSLVVDLGCAPGGWVQIAMKRGAEQVIGIDLLPVDVIAGATLLEYDFMAEDAPDKIKSLLGRAPDVVLSDLAANTTGHKNTDHLKTVALVEAAADFAMRTLRPGGHFATKVFQGGAEKRLLSELKSRFQTVKHAKPKSSRAGSPEIYLVALNLQNPKSDLEGI</sequence>
<evidence type="ECO:0000259" key="14">
    <source>
        <dbReference type="Pfam" id="PF01728"/>
    </source>
</evidence>
<dbReference type="InterPro" id="IPR050082">
    <property type="entry name" value="RNA_methyltr_RlmE"/>
</dbReference>
<feature type="binding site" evidence="11">
    <location>
        <position position="136"/>
    </location>
    <ligand>
        <name>S-adenosyl-L-methionine</name>
        <dbReference type="ChEBI" id="CHEBI:59789"/>
    </ligand>
</feature>
<name>A0A420WK02_9PROT</name>
<keyword evidence="4 11" id="KW-0949">S-adenosyl-L-methionine</keyword>
<evidence type="ECO:0000256" key="6">
    <source>
        <dbReference type="ARBA" id="ARBA00038861"/>
    </source>
</evidence>
<dbReference type="Pfam" id="PF01728">
    <property type="entry name" value="FtsJ"/>
    <property type="match status" value="1"/>
</dbReference>
<dbReference type="PANTHER" id="PTHR10920:SF18">
    <property type="entry name" value="RRNA METHYLTRANSFERASE 2, MITOCHONDRIAL"/>
    <property type="match status" value="1"/>
</dbReference>
<feature type="domain" description="Ribosomal RNA methyltransferase FtsJ" evidence="14">
    <location>
        <begin position="70"/>
        <end position="242"/>
    </location>
</feature>
<gene>
    <name evidence="11" type="primary">rlmE</name>
    <name evidence="11" type="synonym">ftsJ</name>
    <name evidence="11" type="synonym">rrmJ</name>
    <name evidence="15" type="ORF">DES40_0668</name>
</gene>
<evidence type="ECO:0000256" key="8">
    <source>
        <dbReference type="ARBA" id="ARBA00041995"/>
    </source>
</evidence>
<evidence type="ECO:0000256" key="12">
    <source>
        <dbReference type="PIRSR" id="PIRSR005461-1"/>
    </source>
</evidence>
<evidence type="ECO:0000256" key="10">
    <source>
        <dbReference type="ARBA" id="ARBA00048970"/>
    </source>
</evidence>
<evidence type="ECO:0000256" key="13">
    <source>
        <dbReference type="SAM" id="MobiDB-lite"/>
    </source>
</evidence>
<dbReference type="RefSeq" id="WP_233345386.1">
    <property type="nucleotide sequence ID" value="NZ_RBII01000001.1"/>
</dbReference>
<evidence type="ECO:0000313" key="15">
    <source>
        <dbReference type="EMBL" id="RKQ71353.1"/>
    </source>
</evidence>
<keyword evidence="3 11" id="KW-0808">Transferase</keyword>
<comment type="caution">
    <text evidence="15">The sequence shown here is derived from an EMBL/GenBank/DDBJ whole genome shotgun (WGS) entry which is preliminary data.</text>
</comment>
<dbReference type="SUPFAM" id="SSF53335">
    <property type="entry name" value="S-adenosyl-L-methionine-dependent methyltransferases"/>
    <property type="match status" value="1"/>
</dbReference>
<dbReference type="Proteomes" id="UP000282211">
    <property type="component" value="Unassembled WGS sequence"/>
</dbReference>
<evidence type="ECO:0000256" key="7">
    <source>
        <dbReference type="ARBA" id="ARBA00041129"/>
    </source>
</evidence>
<protein>
    <recommendedName>
        <fullName evidence="7 11">Ribosomal RNA large subunit methyltransferase E</fullName>
        <ecNumber evidence="6 11">2.1.1.166</ecNumber>
    </recommendedName>
    <alternativeName>
        <fullName evidence="9 11">23S rRNA Um2552 methyltransferase</fullName>
    </alternativeName>
    <alternativeName>
        <fullName evidence="8 11">rRNA (uridine-2'-O-)-methyltransferase</fullName>
    </alternativeName>
</protein>
<dbReference type="CDD" id="cd02440">
    <property type="entry name" value="AdoMet_MTases"/>
    <property type="match status" value="1"/>
</dbReference>
<evidence type="ECO:0000256" key="9">
    <source>
        <dbReference type="ARBA" id="ARBA00042745"/>
    </source>
</evidence>
<keyword evidence="1 11" id="KW-0698">rRNA processing</keyword>
<keyword evidence="16" id="KW-1185">Reference proteome</keyword>
<dbReference type="InParanoid" id="A0A420WK02"/>
<proteinExistence type="inferred from homology"/>
<comment type="function">
    <text evidence="5 11">Specifically methylates the uridine in position 2552 of 23S rRNA at the 2'-O position of the ribose in the fully assembled 50S ribosomal subunit.</text>
</comment>
<feature type="active site" description="Proton acceptor" evidence="11 12">
    <location>
        <position position="200"/>
    </location>
</feature>
<evidence type="ECO:0000313" key="16">
    <source>
        <dbReference type="Proteomes" id="UP000282211"/>
    </source>
</evidence>
<accession>A0A420WK02</accession>
<dbReference type="GO" id="GO:0005737">
    <property type="term" value="C:cytoplasm"/>
    <property type="evidence" value="ECO:0007669"/>
    <property type="project" value="UniProtKB-SubCell"/>
</dbReference>
<evidence type="ECO:0000256" key="4">
    <source>
        <dbReference type="ARBA" id="ARBA00022691"/>
    </source>
</evidence>
<dbReference type="FunCoup" id="A0A420WK02">
    <property type="interactions" value="421"/>
</dbReference>
<dbReference type="InterPro" id="IPR029063">
    <property type="entry name" value="SAM-dependent_MTases_sf"/>
</dbReference>
<feature type="binding site" evidence="11">
    <location>
        <position position="102"/>
    </location>
    <ligand>
        <name>S-adenosyl-L-methionine</name>
        <dbReference type="ChEBI" id="CHEBI:59789"/>
    </ligand>
</feature>
<evidence type="ECO:0000256" key="5">
    <source>
        <dbReference type="ARBA" id="ARBA00037569"/>
    </source>
</evidence>
<dbReference type="AlphaFoldDB" id="A0A420WK02"/>
<dbReference type="InterPro" id="IPR002877">
    <property type="entry name" value="RNA_MeTrfase_FtsJ_dom"/>
</dbReference>
<feature type="binding site" evidence="11">
    <location>
        <position position="120"/>
    </location>
    <ligand>
        <name>S-adenosyl-L-methionine</name>
        <dbReference type="ChEBI" id="CHEBI:59789"/>
    </ligand>
</feature>
<feature type="region of interest" description="Disordered" evidence="13">
    <location>
        <begin position="1"/>
        <end position="36"/>
    </location>
</feature>
<dbReference type="InterPro" id="IPR015507">
    <property type="entry name" value="rRNA-MeTfrase_E"/>
</dbReference>
<dbReference type="Gene3D" id="3.40.50.150">
    <property type="entry name" value="Vaccinia Virus protein VP39"/>
    <property type="match status" value="1"/>
</dbReference>
<keyword evidence="2 11" id="KW-0489">Methyltransferase</keyword>
<comment type="subcellular location">
    <subcellularLocation>
        <location evidence="11">Cytoplasm</location>
    </subcellularLocation>
</comment>